<feature type="signal peptide" evidence="1">
    <location>
        <begin position="1"/>
        <end position="16"/>
    </location>
</feature>
<name>A0ABD3XAM9_SINWO</name>
<accession>A0ABD3XAM9</accession>
<dbReference type="PANTHER" id="PTHR10003">
    <property type="entry name" value="SUPEROXIDE DISMUTASE CU-ZN -RELATED"/>
    <property type="match status" value="1"/>
</dbReference>
<dbReference type="Proteomes" id="UP001634394">
    <property type="component" value="Unassembled WGS sequence"/>
</dbReference>
<dbReference type="Gene3D" id="2.60.40.200">
    <property type="entry name" value="Superoxide dismutase, copper/zinc binding domain"/>
    <property type="match status" value="1"/>
</dbReference>
<dbReference type="SUPFAM" id="SSF49329">
    <property type="entry name" value="Cu,Zn superoxide dismutase-like"/>
    <property type="match status" value="1"/>
</dbReference>
<comment type="caution">
    <text evidence="3">The sequence shown here is derived from an EMBL/GenBank/DDBJ whole genome shotgun (WGS) entry which is preliminary data.</text>
</comment>
<evidence type="ECO:0000259" key="2">
    <source>
        <dbReference type="Pfam" id="PF00080"/>
    </source>
</evidence>
<dbReference type="PRINTS" id="PR00068">
    <property type="entry name" value="CUZNDISMTASE"/>
</dbReference>
<dbReference type="Pfam" id="PF00080">
    <property type="entry name" value="Sod_Cu"/>
    <property type="match status" value="1"/>
</dbReference>
<dbReference type="InterPro" id="IPR036423">
    <property type="entry name" value="SOD-like_Cu/Zn_dom_sf"/>
</dbReference>
<dbReference type="AlphaFoldDB" id="A0ABD3XAM9"/>
<evidence type="ECO:0000256" key="1">
    <source>
        <dbReference type="SAM" id="SignalP"/>
    </source>
</evidence>
<gene>
    <name evidence="3" type="ORF">ACJMK2_028427</name>
</gene>
<feature type="chain" id="PRO_5044783095" description="Superoxide dismutase copper/zinc binding domain-containing protein" evidence="1">
    <location>
        <begin position="17"/>
        <end position="200"/>
    </location>
</feature>
<proteinExistence type="predicted"/>
<evidence type="ECO:0000313" key="4">
    <source>
        <dbReference type="Proteomes" id="UP001634394"/>
    </source>
</evidence>
<dbReference type="InterPro" id="IPR024134">
    <property type="entry name" value="SOD_Cu/Zn_/chaperone"/>
</dbReference>
<organism evidence="3 4">
    <name type="scientific">Sinanodonta woodiana</name>
    <name type="common">Chinese pond mussel</name>
    <name type="synonym">Anodonta woodiana</name>
    <dbReference type="NCBI Taxonomy" id="1069815"/>
    <lineage>
        <taxon>Eukaryota</taxon>
        <taxon>Metazoa</taxon>
        <taxon>Spiralia</taxon>
        <taxon>Lophotrochozoa</taxon>
        <taxon>Mollusca</taxon>
        <taxon>Bivalvia</taxon>
        <taxon>Autobranchia</taxon>
        <taxon>Heteroconchia</taxon>
        <taxon>Palaeoheterodonta</taxon>
        <taxon>Unionida</taxon>
        <taxon>Unionoidea</taxon>
        <taxon>Unionidae</taxon>
        <taxon>Unioninae</taxon>
        <taxon>Sinanodonta</taxon>
    </lineage>
</organism>
<dbReference type="CDD" id="cd00305">
    <property type="entry name" value="Cu-Zn_Superoxide_Dismutase"/>
    <property type="match status" value="1"/>
</dbReference>
<keyword evidence="4" id="KW-1185">Reference proteome</keyword>
<evidence type="ECO:0000313" key="3">
    <source>
        <dbReference type="EMBL" id="KAL3882052.1"/>
    </source>
</evidence>
<sequence length="200" mass="21540">MVHEVIISALATVVLSFLTVNGAAQLSCPSGFITAECQLRTNPSTANPPHQITGTVTFRQRVTASCRRLGMLVMRVQVEGLQRNADGQYGLHVHESADLTNGCESYGPHYNPIISDHGGPTDSFDMRHMGDFGNLRLNERGQVDQTSTDYLANLLGRHNIIGRGLVLHAMRDDLGLGGVPASLTTGNSGARLACCEIRQT</sequence>
<dbReference type="EMBL" id="JBJQND010000003">
    <property type="protein sequence ID" value="KAL3882052.1"/>
    <property type="molecule type" value="Genomic_DNA"/>
</dbReference>
<keyword evidence="1" id="KW-0732">Signal</keyword>
<protein>
    <recommendedName>
        <fullName evidence="2">Superoxide dismutase copper/zinc binding domain-containing protein</fullName>
    </recommendedName>
</protein>
<reference evidence="3 4" key="1">
    <citation type="submission" date="2024-11" db="EMBL/GenBank/DDBJ databases">
        <title>Chromosome-level genome assembly of the freshwater bivalve Anodonta woodiana.</title>
        <authorList>
            <person name="Chen X."/>
        </authorList>
    </citation>
    <scope>NUCLEOTIDE SEQUENCE [LARGE SCALE GENOMIC DNA]</scope>
    <source>
        <strain evidence="3">MN2024</strain>
        <tissue evidence="3">Gills</tissue>
    </source>
</reference>
<feature type="domain" description="Superoxide dismutase copper/zinc binding" evidence="2">
    <location>
        <begin position="53"/>
        <end position="197"/>
    </location>
</feature>
<dbReference type="InterPro" id="IPR001424">
    <property type="entry name" value="SOD_Cu_Zn_dom"/>
</dbReference>